<protein>
    <recommendedName>
        <fullName evidence="3">CMP/dCMP-type deaminase domain-containing protein</fullName>
    </recommendedName>
</protein>
<name>A0ABQ1E728_9CLOT</name>
<keyword evidence="5" id="KW-1185">Reference proteome</keyword>
<dbReference type="RefSeq" id="WP_206868570.1">
    <property type="nucleotide sequence ID" value="NZ_BMBA01000001.1"/>
</dbReference>
<dbReference type="Gene3D" id="3.40.140.10">
    <property type="entry name" value="Cytidine Deaminase, domain 2"/>
    <property type="match status" value="1"/>
</dbReference>
<dbReference type="InterPro" id="IPR016192">
    <property type="entry name" value="APOBEC/CMP_deaminase_Zn-bd"/>
</dbReference>
<dbReference type="PROSITE" id="PS00903">
    <property type="entry name" value="CYT_DCMP_DEAMINASES_1"/>
    <property type="match status" value="1"/>
</dbReference>
<evidence type="ECO:0000256" key="2">
    <source>
        <dbReference type="ARBA" id="ARBA00022833"/>
    </source>
</evidence>
<dbReference type="Proteomes" id="UP000663802">
    <property type="component" value="Unassembled WGS sequence"/>
</dbReference>
<dbReference type="InterPro" id="IPR002125">
    <property type="entry name" value="CMP_dCMP_dom"/>
</dbReference>
<dbReference type="InterPro" id="IPR016193">
    <property type="entry name" value="Cytidine_deaminase-like"/>
</dbReference>
<dbReference type="PROSITE" id="PS51747">
    <property type="entry name" value="CYT_DCMP_DEAMINASES_2"/>
    <property type="match status" value="1"/>
</dbReference>
<reference evidence="4 5" key="1">
    <citation type="journal article" date="2021" name="Int. J. Syst. Evol. Microbiol.">
        <title>Clostridium zeae sp. nov., isolated from corn silage.</title>
        <authorList>
            <person name="Kobayashi H."/>
            <person name="Tanizawa Y."/>
            <person name="Yagura M."/>
            <person name="Sakamoto M."/>
            <person name="Ohkuma M."/>
            <person name="Tohno M."/>
        </authorList>
    </citation>
    <scope>NUCLEOTIDE SEQUENCE [LARGE SCALE GENOMIC DNA]</scope>
    <source>
        <strain evidence="4 5">CSC2</strain>
    </source>
</reference>
<dbReference type="Pfam" id="PF00383">
    <property type="entry name" value="dCMP_cyt_deam_1"/>
    <property type="match status" value="1"/>
</dbReference>
<keyword evidence="2" id="KW-0862">Zinc</keyword>
<accession>A0ABQ1E728</accession>
<evidence type="ECO:0000259" key="3">
    <source>
        <dbReference type="PROSITE" id="PS51747"/>
    </source>
</evidence>
<dbReference type="CDD" id="cd01285">
    <property type="entry name" value="nucleoside_deaminase"/>
    <property type="match status" value="1"/>
</dbReference>
<comment type="caution">
    <text evidence="4">The sequence shown here is derived from an EMBL/GenBank/DDBJ whole genome shotgun (WGS) entry which is preliminary data.</text>
</comment>
<organism evidence="4 5">
    <name type="scientific">Clostridium zeae</name>
    <dbReference type="NCBI Taxonomy" id="2759022"/>
    <lineage>
        <taxon>Bacteria</taxon>
        <taxon>Bacillati</taxon>
        <taxon>Bacillota</taxon>
        <taxon>Clostridia</taxon>
        <taxon>Eubacteriales</taxon>
        <taxon>Clostridiaceae</taxon>
        <taxon>Clostridium</taxon>
    </lineage>
</organism>
<keyword evidence="1" id="KW-0479">Metal-binding</keyword>
<evidence type="ECO:0000256" key="1">
    <source>
        <dbReference type="ARBA" id="ARBA00022723"/>
    </source>
</evidence>
<proteinExistence type="predicted"/>
<evidence type="ECO:0000313" key="5">
    <source>
        <dbReference type="Proteomes" id="UP000663802"/>
    </source>
</evidence>
<feature type="domain" description="CMP/dCMP-type deaminase" evidence="3">
    <location>
        <begin position="3"/>
        <end position="120"/>
    </location>
</feature>
<dbReference type="SUPFAM" id="SSF53927">
    <property type="entry name" value="Cytidine deaminase-like"/>
    <property type="match status" value="1"/>
</dbReference>
<sequence>MWRDLNYAWQEAFSLAWESFKKNTIPIGAVIVDENGKIISRGRNRIFDTLSNNPLAGTGMAHAETTAMLALKREEHLNIKKYTLYTTMEPCPMCFGAMLMVGIRNIKYAARDGYAGATELNDKMSYIKSKNMNFSRENEELEAFQICLQAAYEYKTQHILQQAVLDSWSEYCSNGVLLAKELYEEGYFQNALSMSKPIEKIYDEITDRLYKGESFEKII</sequence>
<evidence type="ECO:0000313" key="4">
    <source>
        <dbReference type="EMBL" id="GFZ30563.1"/>
    </source>
</evidence>
<dbReference type="PANTHER" id="PTHR11079">
    <property type="entry name" value="CYTOSINE DEAMINASE FAMILY MEMBER"/>
    <property type="match status" value="1"/>
</dbReference>
<gene>
    <name evidence="4" type="ORF">CSC2_10890</name>
</gene>
<dbReference type="PANTHER" id="PTHR11079:SF162">
    <property type="entry name" value="RIBOFLAVIN BIOSYNTHESIS PROTEIN PYRD, CHLOROPLASTIC"/>
    <property type="match status" value="1"/>
</dbReference>
<dbReference type="EMBL" id="BMBA01000001">
    <property type="protein sequence ID" value="GFZ30563.1"/>
    <property type="molecule type" value="Genomic_DNA"/>
</dbReference>